<keyword evidence="2" id="KW-1185">Reference proteome</keyword>
<comment type="caution">
    <text evidence="1">The sequence shown here is derived from an EMBL/GenBank/DDBJ whole genome shotgun (WGS) entry which is preliminary data.</text>
</comment>
<feature type="non-terminal residue" evidence="1">
    <location>
        <position position="86"/>
    </location>
</feature>
<accession>A0A812UEW5</accession>
<evidence type="ECO:0000313" key="1">
    <source>
        <dbReference type="EMBL" id="CAE7563146.1"/>
    </source>
</evidence>
<reference evidence="1" key="1">
    <citation type="submission" date="2021-02" db="EMBL/GenBank/DDBJ databases">
        <authorList>
            <person name="Dougan E. K."/>
            <person name="Rhodes N."/>
            <person name="Thang M."/>
            <person name="Chan C."/>
        </authorList>
    </citation>
    <scope>NUCLEOTIDE SEQUENCE</scope>
</reference>
<dbReference type="Proteomes" id="UP000649617">
    <property type="component" value="Unassembled WGS sequence"/>
</dbReference>
<organism evidence="1 2">
    <name type="scientific">Symbiodinium pilosum</name>
    <name type="common">Dinoflagellate</name>
    <dbReference type="NCBI Taxonomy" id="2952"/>
    <lineage>
        <taxon>Eukaryota</taxon>
        <taxon>Sar</taxon>
        <taxon>Alveolata</taxon>
        <taxon>Dinophyceae</taxon>
        <taxon>Suessiales</taxon>
        <taxon>Symbiodiniaceae</taxon>
        <taxon>Symbiodinium</taxon>
    </lineage>
</organism>
<name>A0A812UEW5_SYMPI</name>
<dbReference type="AlphaFoldDB" id="A0A812UEW5"/>
<dbReference type="EMBL" id="CAJNIZ010036003">
    <property type="protein sequence ID" value="CAE7563146.1"/>
    <property type="molecule type" value="Genomic_DNA"/>
</dbReference>
<gene>
    <name evidence="1" type="primary">PTAC2</name>
    <name evidence="1" type="ORF">SPIL2461_LOCUS15072</name>
</gene>
<feature type="non-terminal residue" evidence="1">
    <location>
        <position position="1"/>
    </location>
</feature>
<proteinExistence type="predicted"/>
<evidence type="ECO:0000313" key="2">
    <source>
        <dbReference type="Proteomes" id="UP000649617"/>
    </source>
</evidence>
<protein>
    <submittedName>
        <fullName evidence="1">PTAC2 protein</fullName>
    </submittedName>
</protein>
<sequence length="86" mass="9583">SPMVPRPVPAKRALSGAMQGICCRGRSMKNCKWTSSPGIQSSVPMRSLQSGARWCHYWHSYARGVCNPRPLRTVPLSTHTKLRDFG</sequence>